<comment type="caution">
    <text evidence="1">The sequence shown here is derived from an EMBL/GenBank/DDBJ whole genome shotgun (WGS) entry which is preliminary data.</text>
</comment>
<keyword evidence="2" id="KW-1185">Reference proteome</keyword>
<name>A0A5N5G8G8_9ROSA</name>
<reference evidence="2" key="2">
    <citation type="submission" date="2019-10" db="EMBL/GenBank/DDBJ databases">
        <title>A de novo genome assembly of a pear dwarfing rootstock.</title>
        <authorList>
            <person name="Wang F."/>
            <person name="Wang J."/>
            <person name="Li S."/>
            <person name="Zhang Y."/>
            <person name="Fang M."/>
            <person name="Ma L."/>
            <person name="Zhao Y."/>
            <person name="Jiang S."/>
        </authorList>
    </citation>
    <scope>NUCLEOTIDE SEQUENCE [LARGE SCALE GENOMIC DNA]</scope>
</reference>
<reference evidence="1 2" key="3">
    <citation type="submission" date="2019-11" db="EMBL/GenBank/DDBJ databases">
        <title>A de novo genome assembly of a pear dwarfing rootstock.</title>
        <authorList>
            <person name="Wang F."/>
            <person name="Wang J."/>
            <person name="Li S."/>
            <person name="Zhang Y."/>
            <person name="Fang M."/>
            <person name="Ma L."/>
            <person name="Zhao Y."/>
            <person name="Jiang S."/>
        </authorList>
    </citation>
    <scope>NUCLEOTIDE SEQUENCE [LARGE SCALE GENOMIC DNA]</scope>
    <source>
        <strain evidence="1">S2</strain>
        <tissue evidence="1">Leaf</tissue>
    </source>
</reference>
<protein>
    <submittedName>
        <fullName evidence="1">Uncharacterized protein</fullName>
    </submittedName>
</protein>
<dbReference type="EMBL" id="SMOL01000487">
    <property type="protein sequence ID" value="KAB2610071.1"/>
    <property type="molecule type" value="Genomic_DNA"/>
</dbReference>
<gene>
    <name evidence="1" type="ORF">D8674_018103</name>
</gene>
<evidence type="ECO:0000313" key="1">
    <source>
        <dbReference type="EMBL" id="KAB2610071.1"/>
    </source>
</evidence>
<accession>A0A5N5G8G8</accession>
<evidence type="ECO:0000313" key="2">
    <source>
        <dbReference type="Proteomes" id="UP000327157"/>
    </source>
</evidence>
<organism evidence="1 2">
    <name type="scientific">Pyrus ussuriensis x Pyrus communis</name>
    <dbReference type="NCBI Taxonomy" id="2448454"/>
    <lineage>
        <taxon>Eukaryota</taxon>
        <taxon>Viridiplantae</taxon>
        <taxon>Streptophyta</taxon>
        <taxon>Embryophyta</taxon>
        <taxon>Tracheophyta</taxon>
        <taxon>Spermatophyta</taxon>
        <taxon>Magnoliopsida</taxon>
        <taxon>eudicotyledons</taxon>
        <taxon>Gunneridae</taxon>
        <taxon>Pentapetalae</taxon>
        <taxon>rosids</taxon>
        <taxon>fabids</taxon>
        <taxon>Rosales</taxon>
        <taxon>Rosaceae</taxon>
        <taxon>Amygdaloideae</taxon>
        <taxon>Maleae</taxon>
        <taxon>Pyrus</taxon>
    </lineage>
</organism>
<sequence length="88" mass="9853">MESITTPANEVAGLKLDFFFAMEISLCSRLCTGFSLPFHSSSHLSPSPLLHFHNILESADFKTKRERRLGRAPLCLAEVASILRIQIH</sequence>
<dbReference type="AlphaFoldDB" id="A0A5N5G8G8"/>
<proteinExistence type="predicted"/>
<dbReference type="Proteomes" id="UP000327157">
    <property type="component" value="Chromosome 17"/>
</dbReference>
<reference evidence="1 2" key="1">
    <citation type="submission" date="2019-09" db="EMBL/GenBank/DDBJ databases">
        <authorList>
            <person name="Ou C."/>
        </authorList>
    </citation>
    <scope>NUCLEOTIDE SEQUENCE [LARGE SCALE GENOMIC DNA]</scope>
    <source>
        <strain evidence="1">S2</strain>
        <tissue evidence="1">Leaf</tissue>
    </source>
</reference>